<feature type="region of interest" description="Disordered" evidence="1">
    <location>
        <begin position="77"/>
        <end position="154"/>
    </location>
</feature>
<feature type="region of interest" description="Disordered" evidence="1">
    <location>
        <begin position="322"/>
        <end position="360"/>
    </location>
</feature>
<feature type="compositionally biased region" description="Basic and acidic residues" evidence="1">
    <location>
        <begin position="324"/>
        <end position="336"/>
    </location>
</feature>
<dbReference type="Proteomes" id="UP001500889">
    <property type="component" value="Chromosome O"/>
</dbReference>
<dbReference type="AlphaFoldDB" id="A0AAU9FA03"/>
<protein>
    <submittedName>
        <fullName evidence="2">Uncharacterized protein</fullName>
    </submittedName>
</protein>
<proteinExistence type="predicted"/>
<keyword evidence="3" id="KW-1185">Reference proteome</keyword>
<gene>
    <name evidence="2" type="ORF">DMAD_10526</name>
</gene>
<reference evidence="2 3" key="1">
    <citation type="submission" date="2024-02" db="EMBL/GenBank/DDBJ databases">
        <title>A chromosome-level genome assembly of Drosophila madeirensis, a fruit fly species endemic to Madeira island.</title>
        <authorList>
            <person name="Tomihara K."/>
            <person name="Llopart A."/>
            <person name="Yamamoto D."/>
        </authorList>
    </citation>
    <scope>NUCLEOTIDE SEQUENCE [LARGE SCALE GENOMIC DNA]</scope>
    <source>
        <strain evidence="2 3">RF1</strain>
    </source>
</reference>
<feature type="compositionally biased region" description="Basic residues" evidence="1">
    <location>
        <begin position="337"/>
        <end position="357"/>
    </location>
</feature>
<evidence type="ECO:0000313" key="2">
    <source>
        <dbReference type="EMBL" id="BFF92468.1"/>
    </source>
</evidence>
<accession>A0AAU9FA03</accession>
<organism evidence="2 3">
    <name type="scientific">Drosophila madeirensis</name>
    <name type="common">Fruit fly</name>
    <dbReference type="NCBI Taxonomy" id="30013"/>
    <lineage>
        <taxon>Eukaryota</taxon>
        <taxon>Metazoa</taxon>
        <taxon>Ecdysozoa</taxon>
        <taxon>Arthropoda</taxon>
        <taxon>Hexapoda</taxon>
        <taxon>Insecta</taxon>
        <taxon>Pterygota</taxon>
        <taxon>Neoptera</taxon>
        <taxon>Endopterygota</taxon>
        <taxon>Diptera</taxon>
        <taxon>Brachycera</taxon>
        <taxon>Muscomorpha</taxon>
        <taxon>Ephydroidea</taxon>
        <taxon>Drosophilidae</taxon>
        <taxon>Drosophila</taxon>
        <taxon>Sophophora</taxon>
    </lineage>
</organism>
<evidence type="ECO:0000256" key="1">
    <source>
        <dbReference type="SAM" id="MobiDB-lite"/>
    </source>
</evidence>
<sequence>MGSNLNLKIDLQKLVAEGPRGSHRGQWRLQCGKVRYAVHYELLNGLLTILHLRRRRCTPSWKSRIAKRLRRLEKAKKPQKFTFVSSGTHTKDSQTPESVLNQDSKSSQTLETLLDSTGSQTSDPIIYQDTKARQSPESPGMQMAKGSQTSTRRMENRTVDVDTMDLILIYSRYQQTLNPKHKSIGSQGESATCHNRSTQVMTSTGNNGSQTTIEICCTGMQTVRGNDCVAVQTTDDSQSLHTQTEDNEVLQLDALNIIQKHFQCLRDLIENELIQSINKLVEIMLMELKALRLAADRPGEALIETRNTPKAASSEQIGDALTLEEQHRQEKADKTRAKSKSKRCASGRKHGYTKRPHCNMPRHWMTIDTQTDDFKELETAKVDASTQTMKKRRGWWKFL</sequence>
<feature type="compositionally biased region" description="Polar residues" evidence="1">
    <location>
        <begin position="95"/>
        <end position="123"/>
    </location>
</feature>
<dbReference type="EMBL" id="AP029263">
    <property type="protein sequence ID" value="BFF92468.1"/>
    <property type="molecule type" value="Genomic_DNA"/>
</dbReference>
<name>A0AAU9FA03_DROMD</name>
<evidence type="ECO:0000313" key="3">
    <source>
        <dbReference type="Proteomes" id="UP001500889"/>
    </source>
</evidence>